<keyword evidence="5 9" id="KW-0812">Transmembrane</keyword>
<evidence type="ECO:0000256" key="3">
    <source>
        <dbReference type="ARBA" id="ARBA00022475"/>
    </source>
</evidence>
<keyword evidence="7 9" id="KW-0472">Membrane</keyword>
<feature type="region of interest" description="Disordered" evidence="10">
    <location>
        <begin position="179"/>
        <end position="203"/>
    </location>
</feature>
<evidence type="ECO:0000256" key="10">
    <source>
        <dbReference type="SAM" id="MobiDB-lite"/>
    </source>
</evidence>
<keyword evidence="6 9" id="KW-1133">Transmembrane helix</keyword>
<dbReference type="InterPro" id="IPR007387">
    <property type="entry name" value="TRAP_DctQ"/>
</dbReference>
<feature type="domain" description="Tripartite ATP-independent periplasmic transporters DctQ component" evidence="11">
    <location>
        <begin position="38"/>
        <end position="169"/>
    </location>
</feature>
<accession>A0ABQ1J7T4</accession>
<proteinExistence type="inferred from homology"/>
<comment type="caution">
    <text evidence="12">The sequence shown here is derived from an EMBL/GenBank/DDBJ whole genome shotgun (WGS) entry which is preliminary data.</text>
</comment>
<gene>
    <name evidence="12" type="ORF">GCM10011505_48270</name>
</gene>
<evidence type="ECO:0000256" key="8">
    <source>
        <dbReference type="ARBA" id="ARBA00038436"/>
    </source>
</evidence>
<feature type="transmembrane region" description="Helical" evidence="9">
    <location>
        <begin position="62"/>
        <end position="79"/>
    </location>
</feature>
<dbReference type="PANTHER" id="PTHR35011">
    <property type="entry name" value="2,3-DIKETO-L-GULONATE TRAP TRANSPORTER SMALL PERMEASE PROTEIN YIAM"/>
    <property type="match status" value="1"/>
</dbReference>
<comment type="function">
    <text evidence="9">Part of the tripartite ATP-independent periplasmic (TRAP) transport system.</text>
</comment>
<evidence type="ECO:0000256" key="4">
    <source>
        <dbReference type="ARBA" id="ARBA00022519"/>
    </source>
</evidence>
<reference evidence="13" key="1">
    <citation type="journal article" date="2019" name="Int. J. Syst. Evol. Microbiol.">
        <title>The Global Catalogue of Microorganisms (GCM) 10K type strain sequencing project: providing services to taxonomists for standard genome sequencing and annotation.</title>
        <authorList>
            <consortium name="The Broad Institute Genomics Platform"/>
            <consortium name="The Broad Institute Genome Sequencing Center for Infectious Disease"/>
            <person name="Wu L."/>
            <person name="Ma J."/>
        </authorList>
    </citation>
    <scope>NUCLEOTIDE SEQUENCE [LARGE SCALE GENOMIC DNA]</scope>
    <source>
        <strain evidence="13">CGMCC 1.10188</strain>
    </source>
</reference>
<dbReference type="Proteomes" id="UP000603352">
    <property type="component" value="Unassembled WGS sequence"/>
</dbReference>
<dbReference type="RefSeq" id="WP_229708671.1">
    <property type="nucleotide sequence ID" value="NZ_BMDZ01000109.1"/>
</dbReference>
<feature type="transmembrane region" description="Helical" evidence="9">
    <location>
        <begin position="142"/>
        <end position="162"/>
    </location>
</feature>
<dbReference type="Pfam" id="PF04290">
    <property type="entry name" value="DctQ"/>
    <property type="match status" value="1"/>
</dbReference>
<evidence type="ECO:0000259" key="11">
    <source>
        <dbReference type="Pfam" id="PF04290"/>
    </source>
</evidence>
<comment type="subunit">
    <text evidence="9">The complex comprises the extracytoplasmic solute receptor protein and the two transmembrane proteins.</text>
</comment>
<dbReference type="EMBL" id="BMDZ01000109">
    <property type="protein sequence ID" value="GGB61986.1"/>
    <property type="molecule type" value="Genomic_DNA"/>
</dbReference>
<dbReference type="PANTHER" id="PTHR35011:SF2">
    <property type="entry name" value="2,3-DIKETO-L-GULONATE TRAP TRANSPORTER SMALL PERMEASE PROTEIN YIAM"/>
    <property type="match status" value="1"/>
</dbReference>
<comment type="similarity">
    <text evidence="8 9">Belongs to the TRAP transporter small permease family.</text>
</comment>
<name>A0ABQ1J7T4_9PROT</name>
<keyword evidence="2 9" id="KW-0813">Transport</keyword>
<keyword evidence="4 9" id="KW-0997">Cell inner membrane</keyword>
<organism evidence="12 13">
    <name type="scientific">Tistrella bauzanensis</name>
    <dbReference type="NCBI Taxonomy" id="657419"/>
    <lineage>
        <taxon>Bacteria</taxon>
        <taxon>Pseudomonadati</taxon>
        <taxon>Pseudomonadota</taxon>
        <taxon>Alphaproteobacteria</taxon>
        <taxon>Geminicoccales</taxon>
        <taxon>Geminicoccaceae</taxon>
        <taxon>Tistrella</taxon>
    </lineage>
</organism>
<sequence>MASSPVQDDEPEAVRDVDRPAVSGRVEEVLAAAAMAGICVISFGNVVVRYATNASFAATEEISIFLLVFMTMIGASLAFTRGGHIRITAIVDRLPRTARISVMMLTHALTLIMFALVAWYGTKLTLDEWEFGETSPALGYPSWIYTVWLPLISLAIIARVIGRARREWRAHKTDAMLTDPATGDDVLPGDAADPTGAKRGTSA</sequence>
<keyword evidence="13" id="KW-1185">Reference proteome</keyword>
<feature type="transmembrane region" description="Helical" evidence="9">
    <location>
        <begin position="100"/>
        <end position="122"/>
    </location>
</feature>
<dbReference type="InterPro" id="IPR055348">
    <property type="entry name" value="DctQ"/>
</dbReference>
<evidence type="ECO:0000256" key="1">
    <source>
        <dbReference type="ARBA" id="ARBA00004429"/>
    </source>
</evidence>
<feature type="transmembrane region" description="Helical" evidence="9">
    <location>
        <begin position="29"/>
        <end position="50"/>
    </location>
</feature>
<keyword evidence="3" id="KW-1003">Cell membrane</keyword>
<evidence type="ECO:0000256" key="9">
    <source>
        <dbReference type="RuleBase" id="RU369079"/>
    </source>
</evidence>
<evidence type="ECO:0000256" key="2">
    <source>
        <dbReference type="ARBA" id="ARBA00022448"/>
    </source>
</evidence>
<protein>
    <recommendedName>
        <fullName evidence="9">TRAP transporter small permease protein</fullName>
    </recommendedName>
</protein>
<evidence type="ECO:0000256" key="6">
    <source>
        <dbReference type="ARBA" id="ARBA00022989"/>
    </source>
</evidence>
<evidence type="ECO:0000313" key="12">
    <source>
        <dbReference type="EMBL" id="GGB61986.1"/>
    </source>
</evidence>
<evidence type="ECO:0000313" key="13">
    <source>
        <dbReference type="Proteomes" id="UP000603352"/>
    </source>
</evidence>
<evidence type="ECO:0000256" key="7">
    <source>
        <dbReference type="ARBA" id="ARBA00023136"/>
    </source>
</evidence>
<comment type="subcellular location">
    <subcellularLocation>
        <location evidence="1 9">Cell inner membrane</location>
        <topology evidence="1 9">Multi-pass membrane protein</topology>
    </subcellularLocation>
</comment>
<evidence type="ECO:0000256" key="5">
    <source>
        <dbReference type="ARBA" id="ARBA00022692"/>
    </source>
</evidence>